<reference evidence="2" key="1">
    <citation type="journal article" date="2023" name="bioRxiv">
        <title>Improved chromosome-level genome assembly for marigold (Tagetes erecta).</title>
        <authorList>
            <person name="Jiang F."/>
            <person name="Yuan L."/>
            <person name="Wang S."/>
            <person name="Wang H."/>
            <person name="Xu D."/>
            <person name="Wang A."/>
            <person name="Fan W."/>
        </authorList>
    </citation>
    <scope>NUCLEOTIDE SEQUENCE</scope>
    <source>
        <strain evidence="2">WSJ</strain>
        <tissue evidence="2">Leaf</tissue>
    </source>
</reference>
<dbReference type="AlphaFoldDB" id="A0AAD8LL70"/>
<comment type="caution">
    <text evidence="2">The sequence shown here is derived from an EMBL/GenBank/DDBJ whole genome shotgun (WGS) entry which is preliminary data.</text>
</comment>
<evidence type="ECO:0000256" key="1">
    <source>
        <dbReference type="SAM" id="MobiDB-lite"/>
    </source>
</evidence>
<keyword evidence="3" id="KW-1185">Reference proteome</keyword>
<dbReference type="Proteomes" id="UP001229421">
    <property type="component" value="Unassembled WGS sequence"/>
</dbReference>
<feature type="region of interest" description="Disordered" evidence="1">
    <location>
        <begin position="91"/>
        <end position="136"/>
    </location>
</feature>
<name>A0AAD8LL70_TARER</name>
<dbReference type="EMBL" id="JAUHHV010000001">
    <property type="protein sequence ID" value="KAK1441096.1"/>
    <property type="molecule type" value="Genomic_DNA"/>
</dbReference>
<organism evidence="2 3">
    <name type="scientific">Tagetes erecta</name>
    <name type="common">African marigold</name>
    <dbReference type="NCBI Taxonomy" id="13708"/>
    <lineage>
        <taxon>Eukaryota</taxon>
        <taxon>Viridiplantae</taxon>
        <taxon>Streptophyta</taxon>
        <taxon>Embryophyta</taxon>
        <taxon>Tracheophyta</taxon>
        <taxon>Spermatophyta</taxon>
        <taxon>Magnoliopsida</taxon>
        <taxon>eudicotyledons</taxon>
        <taxon>Gunneridae</taxon>
        <taxon>Pentapetalae</taxon>
        <taxon>asterids</taxon>
        <taxon>campanulids</taxon>
        <taxon>Asterales</taxon>
        <taxon>Asteraceae</taxon>
        <taxon>Asteroideae</taxon>
        <taxon>Heliantheae alliance</taxon>
        <taxon>Tageteae</taxon>
        <taxon>Tagetes</taxon>
    </lineage>
</organism>
<accession>A0AAD8LL70</accession>
<evidence type="ECO:0000313" key="2">
    <source>
        <dbReference type="EMBL" id="KAK1441096.1"/>
    </source>
</evidence>
<evidence type="ECO:0000313" key="3">
    <source>
        <dbReference type="Proteomes" id="UP001229421"/>
    </source>
</evidence>
<gene>
    <name evidence="2" type="ORF">QVD17_06934</name>
</gene>
<protein>
    <submittedName>
        <fullName evidence="2">Uncharacterized protein</fullName>
    </submittedName>
</protein>
<sequence length="136" mass="15043">MFKGCSKMLAIYLTAFAFAPYLSFAFAPYLRLFCVPIFHPSIDVLCYVDIATVNITATVHITTVHITAAHNRCIVLFGILRRVLQSKVVGCDDGHIHNSDSSSSEEEDDDDDDDDESQSSSVISQEAMDEAYARSL</sequence>
<proteinExistence type="predicted"/>
<feature type="compositionally biased region" description="Acidic residues" evidence="1">
    <location>
        <begin position="103"/>
        <end position="117"/>
    </location>
</feature>